<keyword evidence="3" id="KW-0812">Transmembrane</keyword>
<reference evidence="8" key="1">
    <citation type="submission" date="2022-04" db="EMBL/GenBank/DDBJ databases">
        <title>Carnegiea gigantea Genome sequencing and assembly v2.</title>
        <authorList>
            <person name="Copetti D."/>
            <person name="Sanderson M.J."/>
            <person name="Burquez A."/>
            <person name="Wojciechowski M.F."/>
        </authorList>
    </citation>
    <scope>NUCLEOTIDE SEQUENCE</scope>
    <source>
        <strain evidence="8">SGP5-SGP5p</strain>
        <tissue evidence="8">Aerial part</tissue>
    </source>
</reference>
<dbReference type="PANTHER" id="PTHR27008">
    <property type="entry name" value="OS04G0122200 PROTEIN"/>
    <property type="match status" value="1"/>
</dbReference>
<evidence type="ECO:0000256" key="3">
    <source>
        <dbReference type="ARBA" id="ARBA00022692"/>
    </source>
</evidence>
<evidence type="ECO:0000256" key="6">
    <source>
        <dbReference type="ARBA" id="ARBA00023136"/>
    </source>
</evidence>
<organism evidence="8 9">
    <name type="scientific">Carnegiea gigantea</name>
    <dbReference type="NCBI Taxonomy" id="171969"/>
    <lineage>
        <taxon>Eukaryota</taxon>
        <taxon>Viridiplantae</taxon>
        <taxon>Streptophyta</taxon>
        <taxon>Embryophyta</taxon>
        <taxon>Tracheophyta</taxon>
        <taxon>Spermatophyta</taxon>
        <taxon>Magnoliopsida</taxon>
        <taxon>eudicotyledons</taxon>
        <taxon>Gunneridae</taxon>
        <taxon>Pentapetalae</taxon>
        <taxon>Caryophyllales</taxon>
        <taxon>Cactineae</taxon>
        <taxon>Cactaceae</taxon>
        <taxon>Cactoideae</taxon>
        <taxon>Echinocereeae</taxon>
        <taxon>Carnegiea</taxon>
    </lineage>
</organism>
<comment type="caution">
    <text evidence="8">The sequence shown here is derived from an EMBL/GenBank/DDBJ whole genome shotgun (WGS) entry which is preliminary data.</text>
</comment>
<dbReference type="EMBL" id="JAKOGI010001140">
    <property type="protein sequence ID" value="KAJ8427471.1"/>
    <property type="molecule type" value="Genomic_DNA"/>
</dbReference>
<accession>A0A9Q1GY21</accession>
<evidence type="ECO:0000313" key="8">
    <source>
        <dbReference type="EMBL" id="KAJ8427471.1"/>
    </source>
</evidence>
<sequence>MSIPLRFSFGLEDIPFIEDILPQTPLPMLHPNLQPDSPNSFTDVPDPHPFLHASSSRHPYPGTVLVSMPQPLPVVSSTAPSPWLTWSLPYPTCLLPLPHPLITMVVLTPLLGNLPLPPSIVVVMVLSMGATEEAVEVDAVMGLEAVVPPTTSSNSLQGSLNLLQLSSSASTPIVLATAQSGGGNDVTLYPNSAYRSFDAECEILRNIKHKNLVQIISSCSYLDFKALVGTYMQNGSLDKWLHASDHHLSFIQQLSIMIDVASAIEQLHHVMAIQF</sequence>
<dbReference type="InterPro" id="IPR051809">
    <property type="entry name" value="Plant_receptor-like_S/T_kinase"/>
</dbReference>
<comment type="subcellular location">
    <subcellularLocation>
        <location evidence="1">Membrane</location>
    </subcellularLocation>
</comment>
<dbReference type="InterPro" id="IPR000719">
    <property type="entry name" value="Prot_kinase_dom"/>
</dbReference>
<dbReference type="OrthoDB" id="676979at2759"/>
<keyword evidence="5" id="KW-1133">Transmembrane helix</keyword>
<gene>
    <name evidence="8" type="ORF">Cgig2_021881</name>
</gene>
<dbReference type="InterPro" id="IPR011009">
    <property type="entry name" value="Kinase-like_dom_sf"/>
</dbReference>
<keyword evidence="9" id="KW-1185">Reference proteome</keyword>
<evidence type="ECO:0000313" key="9">
    <source>
        <dbReference type="Proteomes" id="UP001153076"/>
    </source>
</evidence>
<dbReference type="InterPro" id="IPR001245">
    <property type="entry name" value="Ser-Thr/Tyr_kinase_cat_dom"/>
</dbReference>
<feature type="domain" description="Protein kinase" evidence="7">
    <location>
        <begin position="120"/>
        <end position="275"/>
    </location>
</feature>
<keyword evidence="2" id="KW-0433">Leucine-rich repeat</keyword>
<evidence type="ECO:0000256" key="1">
    <source>
        <dbReference type="ARBA" id="ARBA00004370"/>
    </source>
</evidence>
<evidence type="ECO:0000256" key="4">
    <source>
        <dbReference type="ARBA" id="ARBA00022737"/>
    </source>
</evidence>
<dbReference type="GO" id="GO:0016020">
    <property type="term" value="C:membrane"/>
    <property type="evidence" value="ECO:0007669"/>
    <property type="project" value="UniProtKB-SubCell"/>
</dbReference>
<dbReference type="GO" id="GO:0005524">
    <property type="term" value="F:ATP binding"/>
    <property type="evidence" value="ECO:0007669"/>
    <property type="project" value="InterPro"/>
</dbReference>
<dbReference type="Gene3D" id="1.10.510.10">
    <property type="entry name" value="Transferase(Phosphotransferase) domain 1"/>
    <property type="match status" value="1"/>
</dbReference>
<dbReference type="Proteomes" id="UP001153076">
    <property type="component" value="Unassembled WGS sequence"/>
</dbReference>
<protein>
    <recommendedName>
        <fullName evidence="7">Protein kinase domain-containing protein</fullName>
    </recommendedName>
</protein>
<proteinExistence type="predicted"/>
<dbReference type="PANTHER" id="PTHR27008:SF585">
    <property type="entry name" value="PROTEIN KINASE DOMAIN-CONTAINING PROTEIN"/>
    <property type="match status" value="1"/>
</dbReference>
<dbReference type="AlphaFoldDB" id="A0A9Q1GY21"/>
<evidence type="ECO:0000256" key="5">
    <source>
        <dbReference type="ARBA" id="ARBA00022989"/>
    </source>
</evidence>
<dbReference type="SUPFAM" id="SSF56112">
    <property type="entry name" value="Protein kinase-like (PK-like)"/>
    <property type="match status" value="1"/>
</dbReference>
<evidence type="ECO:0000256" key="2">
    <source>
        <dbReference type="ARBA" id="ARBA00022614"/>
    </source>
</evidence>
<dbReference type="PROSITE" id="PS50011">
    <property type="entry name" value="PROTEIN_KINASE_DOM"/>
    <property type="match status" value="1"/>
</dbReference>
<evidence type="ECO:0000259" key="7">
    <source>
        <dbReference type="PROSITE" id="PS50011"/>
    </source>
</evidence>
<keyword evidence="6" id="KW-0472">Membrane</keyword>
<keyword evidence="4" id="KW-0677">Repeat</keyword>
<name>A0A9Q1GY21_9CARY</name>
<dbReference type="Pfam" id="PF07714">
    <property type="entry name" value="PK_Tyr_Ser-Thr"/>
    <property type="match status" value="1"/>
</dbReference>
<dbReference type="GO" id="GO:0004672">
    <property type="term" value="F:protein kinase activity"/>
    <property type="evidence" value="ECO:0007669"/>
    <property type="project" value="InterPro"/>
</dbReference>